<keyword evidence="4" id="KW-1185">Reference proteome</keyword>
<dbReference type="SUPFAM" id="SSF52540">
    <property type="entry name" value="P-loop containing nucleoside triphosphate hydrolases"/>
    <property type="match status" value="1"/>
</dbReference>
<sequence length="178" mass="19409">MMNEWDRSALHESGNDADAEKLRGGLPDEIVVETPIVTYGDIAGLKKAKDSLKTAVFRCQPTLLYGTAGPGMRCLTQAAAAESRNTFFSVSCSDLLSKPIDESERLLKQLFKVAQENKLAIIYINGVDLLCGTSEVGDSEPARRIRTELTFQMDPANVIPPVVNTWHKSRLGNSILGA</sequence>
<dbReference type="OrthoDB" id="1722230at2759"/>
<dbReference type="KEGG" id="pgr:PGTG_17397"/>
<dbReference type="Gene3D" id="3.40.50.300">
    <property type="entry name" value="P-loop containing nucleotide triphosphate hydrolases"/>
    <property type="match status" value="1"/>
</dbReference>
<feature type="domain" description="ATPase AAA-type core" evidence="2">
    <location>
        <begin position="63"/>
        <end position="157"/>
    </location>
</feature>
<gene>
    <name evidence="3" type="ORF">PGTG_17397</name>
</gene>
<accession>E3L4G6</accession>
<dbReference type="Pfam" id="PF00004">
    <property type="entry name" value="AAA"/>
    <property type="match status" value="1"/>
</dbReference>
<dbReference type="GO" id="GO:0005524">
    <property type="term" value="F:ATP binding"/>
    <property type="evidence" value="ECO:0007669"/>
    <property type="project" value="InterPro"/>
</dbReference>
<dbReference type="GO" id="GO:0016197">
    <property type="term" value="P:endosomal transport"/>
    <property type="evidence" value="ECO:0000318"/>
    <property type="project" value="GO_Central"/>
</dbReference>
<dbReference type="InterPro" id="IPR027417">
    <property type="entry name" value="P-loop_NTPase"/>
</dbReference>
<dbReference type="PANTHER" id="PTHR23074:SF83">
    <property type="entry name" value="VACUOLAR PROTEIN SORTING-ASSOCIATED PROTEIN 4A"/>
    <property type="match status" value="1"/>
</dbReference>
<dbReference type="GO" id="GO:0090611">
    <property type="term" value="P:ubiquitin-independent protein catabolic process via the multivesicular body sorting pathway"/>
    <property type="evidence" value="ECO:0000318"/>
    <property type="project" value="GO_Central"/>
</dbReference>
<dbReference type="RefSeq" id="XP_003335860.2">
    <property type="nucleotide sequence ID" value="XM_003335812.2"/>
</dbReference>
<dbReference type="InterPro" id="IPR050304">
    <property type="entry name" value="MT-severing_AAA_ATPase"/>
</dbReference>
<protein>
    <recommendedName>
        <fullName evidence="2">ATPase AAA-type core domain-containing protein</fullName>
    </recommendedName>
</protein>
<dbReference type="GeneID" id="10529359"/>
<feature type="region of interest" description="Disordered" evidence="1">
    <location>
        <begin position="1"/>
        <end position="21"/>
    </location>
</feature>
<dbReference type="PANTHER" id="PTHR23074">
    <property type="entry name" value="AAA DOMAIN-CONTAINING"/>
    <property type="match status" value="1"/>
</dbReference>
<dbReference type="eggNOG" id="KOG0739">
    <property type="taxonomic scope" value="Eukaryota"/>
</dbReference>
<dbReference type="VEuPathDB" id="FungiDB:PGTG_17397"/>
<dbReference type="GO" id="GO:0007033">
    <property type="term" value="P:vacuole organization"/>
    <property type="evidence" value="ECO:0000318"/>
    <property type="project" value="GO_Central"/>
</dbReference>
<evidence type="ECO:0000313" key="4">
    <source>
        <dbReference type="Proteomes" id="UP000008783"/>
    </source>
</evidence>
<name>E3L4G6_PUCGT</name>
<evidence type="ECO:0000256" key="1">
    <source>
        <dbReference type="SAM" id="MobiDB-lite"/>
    </source>
</evidence>
<dbReference type="GO" id="GO:0005768">
    <property type="term" value="C:endosome"/>
    <property type="evidence" value="ECO:0000318"/>
    <property type="project" value="GO_Central"/>
</dbReference>
<dbReference type="EMBL" id="DS178346">
    <property type="protein sequence ID" value="EFP91441.2"/>
    <property type="molecule type" value="Genomic_DNA"/>
</dbReference>
<reference evidence="4" key="2">
    <citation type="journal article" date="2011" name="Proc. Natl. Acad. Sci. U.S.A.">
        <title>Obligate biotrophy features unraveled by the genomic analysis of rust fungi.</title>
        <authorList>
            <person name="Duplessis S."/>
            <person name="Cuomo C.A."/>
            <person name="Lin Y.-C."/>
            <person name="Aerts A."/>
            <person name="Tisserant E."/>
            <person name="Veneault-Fourrey C."/>
            <person name="Joly D.L."/>
            <person name="Hacquard S."/>
            <person name="Amselem J."/>
            <person name="Cantarel B.L."/>
            <person name="Chiu R."/>
            <person name="Coutinho P.M."/>
            <person name="Feau N."/>
            <person name="Field M."/>
            <person name="Frey P."/>
            <person name="Gelhaye E."/>
            <person name="Goldberg J."/>
            <person name="Grabherr M.G."/>
            <person name="Kodira C.D."/>
            <person name="Kohler A."/>
            <person name="Kuees U."/>
            <person name="Lindquist E.A."/>
            <person name="Lucas S.M."/>
            <person name="Mago R."/>
            <person name="Mauceli E."/>
            <person name="Morin E."/>
            <person name="Murat C."/>
            <person name="Pangilinan J.L."/>
            <person name="Park R."/>
            <person name="Pearson M."/>
            <person name="Quesneville H."/>
            <person name="Rouhier N."/>
            <person name="Sakthikumar S."/>
            <person name="Salamov A.A."/>
            <person name="Schmutz J."/>
            <person name="Selles B."/>
            <person name="Shapiro H."/>
            <person name="Tanguay P."/>
            <person name="Tuskan G.A."/>
            <person name="Henrissat B."/>
            <person name="Van de Peer Y."/>
            <person name="Rouze P."/>
            <person name="Ellis J.G."/>
            <person name="Dodds P.N."/>
            <person name="Schein J.E."/>
            <person name="Zhong S."/>
            <person name="Hamelin R.C."/>
            <person name="Grigoriev I.V."/>
            <person name="Szabo L.J."/>
            <person name="Martin F."/>
        </authorList>
    </citation>
    <scope>NUCLEOTIDE SEQUENCE [LARGE SCALE GENOMIC DNA]</scope>
    <source>
        <strain evidence="4">CRL 75-36-700-3 / race SCCL</strain>
    </source>
</reference>
<organism evidence="3 4">
    <name type="scientific">Puccinia graminis f. sp. tritici (strain CRL 75-36-700-3 / race SCCL)</name>
    <name type="common">Black stem rust fungus</name>
    <dbReference type="NCBI Taxonomy" id="418459"/>
    <lineage>
        <taxon>Eukaryota</taxon>
        <taxon>Fungi</taxon>
        <taxon>Dikarya</taxon>
        <taxon>Basidiomycota</taxon>
        <taxon>Pucciniomycotina</taxon>
        <taxon>Pucciniomycetes</taxon>
        <taxon>Pucciniales</taxon>
        <taxon>Pucciniaceae</taxon>
        <taxon>Puccinia</taxon>
    </lineage>
</organism>
<dbReference type="GO" id="GO:0043162">
    <property type="term" value="P:ubiquitin-dependent protein catabolic process via the multivesicular body sorting pathway"/>
    <property type="evidence" value="ECO:0000318"/>
    <property type="project" value="GO_Central"/>
</dbReference>
<dbReference type="AlphaFoldDB" id="E3L4G6"/>
<dbReference type="GO" id="GO:0016887">
    <property type="term" value="F:ATP hydrolysis activity"/>
    <property type="evidence" value="ECO:0000318"/>
    <property type="project" value="GO_Central"/>
</dbReference>
<reference key="1">
    <citation type="submission" date="2007-01" db="EMBL/GenBank/DDBJ databases">
        <title>The Genome Sequence of Puccinia graminis f. sp. tritici Strain CRL 75-36-700-3.</title>
        <authorList>
            <consortium name="The Broad Institute Genome Sequencing Platform"/>
            <person name="Birren B."/>
            <person name="Lander E."/>
            <person name="Galagan J."/>
            <person name="Nusbaum C."/>
            <person name="Devon K."/>
            <person name="Cuomo C."/>
            <person name="Jaffe D."/>
            <person name="Butler J."/>
            <person name="Alvarez P."/>
            <person name="Gnerre S."/>
            <person name="Grabherr M."/>
            <person name="Mauceli E."/>
            <person name="Brockman W."/>
            <person name="Young S."/>
            <person name="LaButti K."/>
            <person name="Sykes S."/>
            <person name="DeCaprio D."/>
            <person name="Crawford M."/>
            <person name="Koehrsen M."/>
            <person name="Engels R."/>
            <person name="Montgomery P."/>
            <person name="Pearson M."/>
            <person name="Howarth C."/>
            <person name="Larson L."/>
            <person name="White J."/>
            <person name="Zeng Q."/>
            <person name="Kodira C."/>
            <person name="Yandava C."/>
            <person name="Alvarado L."/>
            <person name="O'Leary S."/>
            <person name="Szabo L."/>
            <person name="Dean R."/>
            <person name="Schein J."/>
        </authorList>
    </citation>
    <scope>NUCLEOTIDE SEQUENCE</scope>
    <source>
        <strain>CRL 75-36-700-3</strain>
    </source>
</reference>
<dbReference type="HOGENOM" id="CLU_1511331_0_0_1"/>
<dbReference type="InParanoid" id="E3L4G6"/>
<dbReference type="GO" id="GO:0005737">
    <property type="term" value="C:cytoplasm"/>
    <property type="evidence" value="ECO:0000318"/>
    <property type="project" value="GO_Central"/>
</dbReference>
<proteinExistence type="predicted"/>
<evidence type="ECO:0000259" key="2">
    <source>
        <dbReference type="Pfam" id="PF00004"/>
    </source>
</evidence>
<evidence type="ECO:0000313" key="3">
    <source>
        <dbReference type="EMBL" id="EFP91441.2"/>
    </source>
</evidence>
<dbReference type="Proteomes" id="UP000008783">
    <property type="component" value="Unassembled WGS sequence"/>
</dbReference>
<dbReference type="InterPro" id="IPR003959">
    <property type="entry name" value="ATPase_AAA_core"/>
</dbReference>
<dbReference type="STRING" id="418459.E3L4G6"/>